<proteinExistence type="predicted"/>
<accession>A0ABR4P0V1</accession>
<gene>
    <name evidence="1" type="ORF">RNJ44_02991</name>
</gene>
<evidence type="ECO:0000313" key="2">
    <source>
        <dbReference type="Proteomes" id="UP001623330"/>
    </source>
</evidence>
<comment type="caution">
    <text evidence="1">The sequence shown here is derived from an EMBL/GenBank/DDBJ whole genome shotgun (WGS) entry which is preliminary data.</text>
</comment>
<dbReference type="Proteomes" id="UP001623330">
    <property type="component" value="Unassembled WGS sequence"/>
</dbReference>
<name>A0ABR4P0V1_9SACH</name>
<evidence type="ECO:0000313" key="1">
    <source>
        <dbReference type="EMBL" id="KAL3235203.1"/>
    </source>
</evidence>
<evidence type="ECO:0008006" key="3">
    <source>
        <dbReference type="Google" id="ProtNLM"/>
    </source>
</evidence>
<sequence>MGSFLITIVNSYEITNNGIFLRHLSDIYIYGLSKLPYLNFISISQYFQQHKHTLPNVIIDPR</sequence>
<dbReference type="EMBL" id="JBEVYD010000002">
    <property type="protein sequence ID" value="KAL3235203.1"/>
    <property type="molecule type" value="Genomic_DNA"/>
</dbReference>
<reference evidence="1 2" key="1">
    <citation type="submission" date="2024-05" db="EMBL/GenBank/DDBJ databases">
        <title>Long read based assembly of the Candida bracarensis genome reveals expanded adhesin content.</title>
        <authorList>
            <person name="Marcet-Houben M."/>
            <person name="Ksiezopolska E."/>
            <person name="Gabaldon T."/>
        </authorList>
    </citation>
    <scope>NUCLEOTIDE SEQUENCE [LARGE SCALE GENOMIC DNA]</scope>
    <source>
        <strain evidence="1 2">CBM6</strain>
    </source>
</reference>
<protein>
    <recommendedName>
        <fullName evidence="3">Homing endonuclease LAGLIDADG domain-containing protein</fullName>
    </recommendedName>
</protein>
<organism evidence="1 2">
    <name type="scientific">Nakaseomyces bracarensis</name>
    <dbReference type="NCBI Taxonomy" id="273131"/>
    <lineage>
        <taxon>Eukaryota</taxon>
        <taxon>Fungi</taxon>
        <taxon>Dikarya</taxon>
        <taxon>Ascomycota</taxon>
        <taxon>Saccharomycotina</taxon>
        <taxon>Saccharomycetes</taxon>
        <taxon>Saccharomycetales</taxon>
        <taxon>Saccharomycetaceae</taxon>
        <taxon>Nakaseomyces</taxon>
    </lineage>
</organism>
<keyword evidence="2" id="KW-1185">Reference proteome</keyword>